<dbReference type="AlphaFoldDB" id="A0A1X2EXM2"/>
<keyword evidence="4" id="KW-1185">Reference proteome</keyword>
<evidence type="ECO:0000256" key="1">
    <source>
        <dbReference type="ARBA" id="ARBA00022801"/>
    </source>
</evidence>
<evidence type="ECO:0000259" key="2">
    <source>
        <dbReference type="Pfam" id="PF00561"/>
    </source>
</evidence>
<organism evidence="3 4">
    <name type="scientific">Mycobacterium szulgai</name>
    <dbReference type="NCBI Taxonomy" id="1787"/>
    <lineage>
        <taxon>Bacteria</taxon>
        <taxon>Bacillati</taxon>
        <taxon>Actinomycetota</taxon>
        <taxon>Actinomycetes</taxon>
        <taxon>Mycobacteriales</taxon>
        <taxon>Mycobacteriaceae</taxon>
        <taxon>Mycobacterium</taxon>
    </lineage>
</organism>
<accession>A0A1X2EXM2</accession>
<sequence length="321" mass="35737">MRLSTERLVETNGVQLRVIEAGDRGAPVVLLAHGFPELAYSWRHQIPALAEAGYHVLAPDQRGYGGSSRPDAIEAYNIHELTADMVGLLDDVGAERAVWVGHDWGAIVVWNAPLLHPDRVAGVAALSVPVVPRPRTAPTKALRDRFGENFFYILYFQEPGVADAELNGDPARTMRRMLGGLQLPGDERSALRMVAPGPEGFIDRLPEPEALPTWLSQDELDHYISEFTRTGFTGGLNWYRNFDRNWETTAEIDGATIGVPCLFIGGTADPVLTFTRRDRASQVITGPYREVMLDGAGHWLQQERPDEVNARLLEFLKEMNW</sequence>
<dbReference type="Gene3D" id="3.40.50.1820">
    <property type="entry name" value="alpha/beta hydrolase"/>
    <property type="match status" value="1"/>
</dbReference>
<gene>
    <name evidence="3" type="ORF">AWC27_23760</name>
</gene>
<comment type="caution">
    <text evidence="3">The sequence shown here is derived from an EMBL/GenBank/DDBJ whole genome shotgun (WGS) entry which is preliminary data.</text>
</comment>
<reference evidence="3 4" key="1">
    <citation type="submission" date="2016-01" db="EMBL/GenBank/DDBJ databases">
        <title>The new phylogeny of the genus Mycobacterium.</title>
        <authorList>
            <person name="Tarcisio F."/>
            <person name="Conor M."/>
            <person name="Antonella G."/>
            <person name="Elisabetta G."/>
            <person name="Giulia F.S."/>
            <person name="Sara T."/>
            <person name="Anna F."/>
            <person name="Clotilde B."/>
            <person name="Roberto B."/>
            <person name="Veronica D.S."/>
            <person name="Fabio R."/>
            <person name="Monica P."/>
            <person name="Olivier J."/>
            <person name="Enrico T."/>
            <person name="Nicola S."/>
        </authorList>
    </citation>
    <scope>NUCLEOTIDE SEQUENCE [LARGE SCALE GENOMIC DNA]</scope>
    <source>
        <strain evidence="3 4">DSM 44166</strain>
    </source>
</reference>
<evidence type="ECO:0000313" key="3">
    <source>
        <dbReference type="EMBL" id="ORX10876.1"/>
    </source>
</evidence>
<dbReference type="InterPro" id="IPR000639">
    <property type="entry name" value="Epox_hydrolase-like"/>
</dbReference>
<dbReference type="RefSeq" id="WP_085670134.1">
    <property type="nucleotide sequence ID" value="NZ_JACKRU010000530.1"/>
</dbReference>
<dbReference type="SUPFAM" id="SSF53474">
    <property type="entry name" value="alpha/beta-Hydrolases"/>
    <property type="match status" value="1"/>
</dbReference>
<name>A0A1X2EXM2_MYCSZ</name>
<dbReference type="OrthoDB" id="2987348at2"/>
<dbReference type="PANTHER" id="PTHR43329">
    <property type="entry name" value="EPOXIDE HYDROLASE"/>
    <property type="match status" value="1"/>
</dbReference>
<keyword evidence="1 3" id="KW-0378">Hydrolase</keyword>
<dbReference type="EMBL" id="LQPW01000039">
    <property type="protein sequence ID" value="ORX10876.1"/>
    <property type="molecule type" value="Genomic_DNA"/>
</dbReference>
<dbReference type="InterPro" id="IPR000073">
    <property type="entry name" value="AB_hydrolase_1"/>
</dbReference>
<feature type="domain" description="AB hydrolase-1" evidence="2">
    <location>
        <begin position="27"/>
        <end position="304"/>
    </location>
</feature>
<evidence type="ECO:0000313" key="4">
    <source>
        <dbReference type="Proteomes" id="UP000193317"/>
    </source>
</evidence>
<dbReference type="Pfam" id="PF00561">
    <property type="entry name" value="Abhydrolase_1"/>
    <property type="match status" value="1"/>
</dbReference>
<proteinExistence type="predicted"/>
<dbReference type="STRING" id="1787.A5725_08065"/>
<protein>
    <submittedName>
        <fullName evidence="3">Epoxide hydrolase</fullName>
    </submittedName>
</protein>
<dbReference type="PRINTS" id="PR00412">
    <property type="entry name" value="EPOXHYDRLASE"/>
</dbReference>
<dbReference type="Proteomes" id="UP000193317">
    <property type="component" value="Unassembled WGS sequence"/>
</dbReference>
<dbReference type="GO" id="GO:0016787">
    <property type="term" value="F:hydrolase activity"/>
    <property type="evidence" value="ECO:0007669"/>
    <property type="project" value="UniProtKB-KW"/>
</dbReference>
<dbReference type="InterPro" id="IPR029058">
    <property type="entry name" value="AB_hydrolase_fold"/>
</dbReference>